<organism evidence="1 2">
    <name type="scientific">Planoprotostelium fungivorum</name>
    <dbReference type="NCBI Taxonomy" id="1890364"/>
    <lineage>
        <taxon>Eukaryota</taxon>
        <taxon>Amoebozoa</taxon>
        <taxon>Evosea</taxon>
        <taxon>Variosea</taxon>
        <taxon>Cavosteliida</taxon>
        <taxon>Cavosteliaceae</taxon>
        <taxon>Planoprotostelium</taxon>
    </lineage>
</organism>
<keyword evidence="2" id="KW-1185">Reference proteome</keyword>
<dbReference type="Proteomes" id="UP000241769">
    <property type="component" value="Unassembled WGS sequence"/>
</dbReference>
<dbReference type="EMBL" id="MDYQ01000310">
    <property type="protein sequence ID" value="PRP76645.1"/>
    <property type="molecule type" value="Genomic_DNA"/>
</dbReference>
<protein>
    <submittedName>
        <fullName evidence="1">Uncharacterized protein</fullName>
    </submittedName>
</protein>
<sequence>MIDNIHIVLFGLYSKQFMFASIWPTVLVSKVLFDLLNTHLQASLPL</sequence>
<evidence type="ECO:0000313" key="2">
    <source>
        <dbReference type="Proteomes" id="UP000241769"/>
    </source>
</evidence>
<accession>A0A2P6MY69</accession>
<comment type="caution">
    <text evidence="1">The sequence shown here is derived from an EMBL/GenBank/DDBJ whole genome shotgun (WGS) entry which is preliminary data.</text>
</comment>
<dbReference type="InParanoid" id="A0A2P6MY69"/>
<proteinExistence type="predicted"/>
<dbReference type="AlphaFoldDB" id="A0A2P6MY69"/>
<evidence type="ECO:0000313" key="1">
    <source>
        <dbReference type="EMBL" id="PRP76645.1"/>
    </source>
</evidence>
<name>A0A2P6MY69_9EUKA</name>
<gene>
    <name evidence="1" type="ORF">PROFUN_14971</name>
</gene>
<reference evidence="1 2" key="1">
    <citation type="journal article" date="2018" name="Genome Biol. Evol.">
        <title>Multiple Roots of Fruiting Body Formation in Amoebozoa.</title>
        <authorList>
            <person name="Hillmann F."/>
            <person name="Forbes G."/>
            <person name="Novohradska S."/>
            <person name="Ferling I."/>
            <person name="Riege K."/>
            <person name="Groth M."/>
            <person name="Westermann M."/>
            <person name="Marz M."/>
            <person name="Spaller T."/>
            <person name="Winckler T."/>
            <person name="Schaap P."/>
            <person name="Glockner G."/>
        </authorList>
    </citation>
    <scope>NUCLEOTIDE SEQUENCE [LARGE SCALE GENOMIC DNA]</scope>
    <source>
        <strain evidence="1 2">Jena</strain>
    </source>
</reference>